<organism evidence="4 5">
    <name type="scientific">Hyphobacterium vulgare</name>
    <dbReference type="NCBI Taxonomy" id="1736751"/>
    <lineage>
        <taxon>Bacteria</taxon>
        <taxon>Pseudomonadati</taxon>
        <taxon>Pseudomonadota</taxon>
        <taxon>Alphaproteobacteria</taxon>
        <taxon>Maricaulales</taxon>
        <taxon>Maricaulaceae</taxon>
        <taxon>Hyphobacterium</taxon>
    </lineage>
</organism>
<comment type="caution">
    <text evidence="4">The sequence shown here is derived from an EMBL/GenBank/DDBJ whole genome shotgun (WGS) entry which is preliminary data.</text>
</comment>
<keyword evidence="1" id="KW-0479">Metal-binding</keyword>
<keyword evidence="2" id="KW-0408">Iron</keyword>
<gene>
    <name evidence="4" type="ORF">ACFOOR_09370</name>
</gene>
<dbReference type="Gene3D" id="3.30.2020.30">
    <property type="match status" value="1"/>
</dbReference>
<evidence type="ECO:0000313" key="5">
    <source>
        <dbReference type="Proteomes" id="UP001595379"/>
    </source>
</evidence>
<evidence type="ECO:0000256" key="2">
    <source>
        <dbReference type="ARBA" id="ARBA00023004"/>
    </source>
</evidence>
<evidence type="ECO:0000259" key="3">
    <source>
        <dbReference type="Pfam" id="PF06155"/>
    </source>
</evidence>
<dbReference type="RefSeq" id="WP_343164627.1">
    <property type="nucleotide sequence ID" value="NZ_JBHRSV010000016.1"/>
</dbReference>
<dbReference type="InterPro" id="IPR038492">
    <property type="entry name" value="GBBH-like_N_sf"/>
</dbReference>
<dbReference type="Proteomes" id="UP001595379">
    <property type="component" value="Unassembled WGS sequence"/>
</dbReference>
<proteinExistence type="predicted"/>
<evidence type="ECO:0000256" key="1">
    <source>
        <dbReference type="ARBA" id="ARBA00022723"/>
    </source>
</evidence>
<sequence>MTTRPWPVKLDFNRAGRALHIAYDDGAAFTIPFQTLREESPSAEVQGHGPGQKVTVTGKENVGVRAANPVGRYAVQIVFDDGHDSGLFTWDYLRELGERNT</sequence>
<keyword evidence="5" id="KW-1185">Reference proteome</keyword>
<evidence type="ECO:0000313" key="4">
    <source>
        <dbReference type="EMBL" id="MFC2926315.1"/>
    </source>
</evidence>
<dbReference type="Pfam" id="PF06155">
    <property type="entry name" value="GBBH-like_N"/>
    <property type="match status" value="1"/>
</dbReference>
<protein>
    <submittedName>
        <fullName evidence="4">DUF971 domain-containing protein</fullName>
    </submittedName>
</protein>
<dbReference type="InterPro" id="IPR010376">
    <property type="entry name" value="GBBH-like_N"/>
</dbReference>
<reference evidence="5" key="1">
    <citation type="journal article" date="2019" name="Int. J. Syst. Evol. Microbiol.">
        <title>The Global Catalogue of Microorganisms (GCM) 10K type strain sequencing project: providing services to taxonomists for standard genome sequencing and annotation.</title>
        <authorList>
            <consortium name="The Broad Institute Genomics Platform"/>
            <consortium name="The Broad Institute Genome Sequencing Center for Infectious Disease"/>
            <person name="Wu L."/>
            <person name="Ma J."/>
        </authorList>
    </citation>
    <scope>NUCLEOTIDE SEQUENCE [LARGE SCALE GENOMIC DNA]</scope>
    <source>
        <strain evidence="5">KCTC 52487</strain>
    </source>
</reference>
<dbReference type="PANTHER" id="PTHR35303">
    <property type="entry name" value="OS02G0197800 PROTEIN"/>
    <property type="match status" value="1"/>
</dbReference>
<accession>A0ABV6ZXS4</accession>
<name>A0ABV6ZXS4_9PROT</name>
<dbReference type="PANTHER" id="PTHR35303:SF5">
    <property type="entry name" value="OS02G0197800 PROTEIN"/>
    <property type="match status" value="1"/>
</dbReference>
<dbReference type="EMBL" id="JBHRSV010000016">
    <property type="protein sequence ID" value="MFC2926315.1"/>
    <property type="molecule type" value="Genomic_DNA"/>
</dbReference>
<feature type="domain" description="Gamma-butyrobetaine hydroxylase-like N-terminal" evidence="3">
    <location>
        <begin position="13"/>
        <end position="94"/>
    </location>
</feature>